<dbReference type="Pfam" id="PF00355">
    <property type="entry name" value="Rieske"/>
    <property type="match status" value="1"/>
</dbReference>
<dbReference type="GO" id="GO:0004497">
    <property type="term" value="F:monooxygenase activity"/>
    <property type="evidence" value="ECO:0007669"/>
    <property type="project" value="UniProtKB-ARBA"/>
</dbReference>
<evidence type="ECO:0000313" key="9">
    <source>
        <dbReference type="Proteomes" id="UP000321685"/>
    </source>
</evidence>
<accession>A0A511DEE2</accession>
<evidence type="ECO:0000256" key="6">
    <source>
        <dbReference type="ARBA" id="ARBA00038001"/>
    </source>
</evidence>
<evidence type="ECO:0000259" key="7">
    <source>
        <dbReference type="PROSITE" id="PS51296"/>
    </source>
</evidence>
<evidence type="ECO:0000256" key="2">
    <source>
        <dbReference type="ARBA" id="ARBA00022723"/>
    </source>
</evidence>
<dbReference type="EMBL" id="BJVJ01000016">
    <property type="protein sequence ID" value="GEL23146.1"/>
    <property type="molecule type" value="Genomic_DNA"/>
</dbReference>
<dbReference type="GO" id="GO:0051537">
    <property type="term" value="F:2 iron, 2 sulfur cluster binding"/>
    <property type="evidence" value="ECO:0007669"/>
    <property type="project" value="UniProtKB-KW"/>
</dbReference>
<keyword evidence="2" id="KW-0479">Metal-binding</keyword>
<proteinExistence type="inferred from homology"/>
<dbReference type="PANTHER" id="PTHR21496">
    <property type="entry name" value="FERREDOXIN-RELATED"/>
    <property type="match status" value="1"/>
</dbReference>
<sequence length="130" mass="14005">MSAPATRLVRVAPTADIAPGERRIVEVDGRSIGVFNLGDGFSAIANVCVHQGGPVCWGRVEPRVHAEVMPGGEVRESLSPAPDTIACPWHGWEYDVRTGTCLANPRKALRTFPVVVRDGDVYLEIAERAS</sequence>
<keyword evidence="3" id="KW-0408">Iron</keyword>
<dbReference type="Gene3D" id="2.102.10.10">
    <property type="entry name" value="Rieske [2Fe-2S] iron-sulphur domain"/>
    <property type="match status" value="1"/>
</dbReference>
<comment type="caution">
    <text evidence="8">The sequence shown here is derived from an EMBL/GenBank/DDBJ whole genome shotgun (WGS) entry which is preliminary data.</text>
</comment>
<evidence type="ECO:0000256" key="1">
    <source>
        <dbReference type="ARBA" id="ARBA00022714"/>
    </source>
</evidence>
<keyword evidence="1" id="KW-0001">2Fe-2S</keyword>
<gene>
    <name evidence="8" type="ORF">PSU4_21000</name>
</gene>
<dbReference type="RefSeq" id="WP_147105682.1">
    <property type="nucleotide sequence ID" value="NZ_BJVJ01000016.1"/>
</dbReference>
<evidence type="ECO:0000313" key="8">
    <source>
        <dbReference type="EMBL" id="GEL23146.1"/>
    </source>
</evidence>
<organism evidence="8 9">
    <name type="scientific">Pseudonocardia sulfidoxydans NBRC 16205</name>
    <dbReference type="NCBI Taxonomy" id="1223511"/>
    <lineage>
        <taxon>Bacteria</taxon>
        <taxon>Bacillati</taxon>
        <taxon>Actinomycetota</taxon>
        <taxon>Actinomycetes</taxon>
        <taxon>Pseudonocardiales</taxon>
        <taxon>Pseudonocardiaceae</taxon>
        <taxon>Pseudonocardia</taxon>
    </lineage>
</organism>
<evidence type="ECO:0000256" key="3">
    <source>
        <dbReference type="ARBA" id="ARBA00023004"/>
    </source>
</evidence>
<dbReference type="Proteomes" id="UP000321685">
    <property type="component" value="Unassembled WGS sequence"/>
</dbReference>
<feature type="domain" description="Rieske" evidence="7">
    <location>
        <begin position="9"/>
        <end position="123"/>
    </location>
</feature>
<keyword evidence="9" id="KW-1185">Reference proteome</keyword>
<protein>
    <submittedName>
        <fullName evidence="8">(2Fe-2S)-binding protein</fullName>
    </submittedName>
</protein>
<dbReference type="InterPro" id="IPR036922">
    <property type="entry name" value="Rieske_2Fe-2S_sf"/>
</dbReference>
<dbReference type="OrthoDB" id="9795104at2"/>
<evidence type="ECO:0000256" key="5">
    <source>
        <dbReference type="ARBA" id="ARBA00034078"/>
    </source>
</evidence>
<dbReference type="PANTHER" id="PTHR21496:SF0">
    <property type="entry name" value="RIESKE DOMAIN-CONTAINING PROTEIN"/>
    <property type="match status" value="1"/>
</dbReference>
<name>A0A511DEE2_9PSEU</name>
<dbReference type="SUPFAM" id="SSF50022">
    <property type="entry name" value="ISP domain"/>
    <property type="match status" value="1"/>
</dbReference>
<dbReference type="GO" id="GO:0046872">
    <property type="term" value="F:metal ion binding"/>
    <property type="evidence" value="ECO:0007669"/>
    <property type="project" value="UniProtKB-KW"/>
</dbReference>
<evidence type="ECO:0000256" key="4">
    <source>
        <dbReference type="ARBA" id="ARBA00023014"/>
    </source>
</evidence>
<reference evidence="8 9" key="1">
    <citation type="submission" date="2019-07" db="EMBL/GenBank/DDBJ databases">
        <title>Whole genome shotgun sequence of Pseudonocardia sulfidoxydans NBRC 16205.</title>
        <authorList>
            <person name="Hosoyama A."/>
            <person name="Uohara A."/>
            <person name="Ohji S."/>
            <person name="Ichikawa N."/>
        </authorList>
    </citation>
    <scope>NUCLEOTIDE SEQUENCE [LARGE SCALE GENOMIC DNA]</scope>
    <source>
        <strain evidence="8 9">NBRC 16205</strain>
    </source>
</reference>
<keyword evidence="4" id="KW-0411">Iron-sulfur</keyword>
<dbReference type="GO" id="GO:0016705">
    <property type="term" value="F:oxidoreductase activity, acting on paired donors, with incorporation or reduction of molecular oxygen"/>
    <property type="evidence" value="ECO:0007669"/>
    <property type="project" value="UniProtKB-ARBA"/>
</dbReference>
<comment type="similarity">
    <text evidence="6">Belongs to the bacterial ring-hydroxylating dioxygenase ferredoxin component family.</text>
</comment>
<dbReference type="InterPro" id="IPR017941">
    <property type="entry name" value="Rieske_2Fe-2S"/>
</dbReference>
<comment type="cofactor">
    <cofactor evidence="5">
        <name>[2Fe-2S] cluster</name>
        <dbReference type="ChEBI" id="CHEBI:190135"/>
    </cofactor>
</comment>
<dbReference type="PROSITE" id="PS51296">
    <property type="entry name" value="RIESKE"/>
    <property type="match status" value="1"/>
</dbReference>
<dbReference type="AlphaFoldDB" id="A0A511DEE2"/>